<dbReference type="InterPro" id="IPR001314">
    <property type="entry name" value="Peptidase_S1A"/>
</dbReference>
<evidence type="ECO:0000313" key="10">
    <source>
        <dbReference type="EMBL" id="KAK3774396.1"/>
    </source>
</evidence>
<dbReference type="GO" id="GO:0006508">
    <property type="term" value="P:proteolysis"/>
    <property type="evidence" value="ECO:0007669"/>
    <property type="project" value="UniProtKB-KW"/>
</dbReference>
<dbReference type="Pfam" id="PF00089">
    <property type="entry name" value="Trypsin"/>
    <property type="match status" value="1"/>
</dbReference>
<dbReference type="SMART" id="SM00020">
    <property type="entry name" value="Tryp_SPc"/>
    <property type="match status" value="1"/>
</dbReference>
<dbReference type="PROSITE" id="PS00135">
    <property type="entry name" value="TRYPSIN_SER"/>
    <property type="match status" value="1"/>
</dbReference>
<evidence type="ECO:0000256" key="7">
    <source>
        <dbReference type="SAM" id="MobiDB-lite"/>
    </source>
</evidence>
<dbReference type="Proteomes" id="UP001283361">
    <property type="component" value="Unassembled WGS sequence"/>
</dbReference>
<accession>A0AAE0ZST9</accession>
<evidence type="ECO:0000259" key="9">
    <source>
        <dbReference type="PROSITE" id="PS50240"/>
    </source>
</evidence>
<feature type="chain" id="PRO_5042014709" description="Peptidase S1 domain-containing protein" evidence="8">
    <location>
        <begin position="23"/>
        <end position="867"/>
    </location>
</feature>
<dbReference type="InterPro" id="IPR001254">
    <property type="entry name" value="Trypsin_dom"/>
</dbReference>
<evidence type="ECO:0000256" key="3">
    <source>
        <dbReference type="ARBA" id="ARBA00022801"/>
    </source>
</evidence>
<sequence>MSPRNLTSILLAFLPIVMPSTTQIIPTLRYNILIRSNRPTLLRPPLHIAHDRSLFWHKAFPRAMALLSAPCKHAPKQDRKVYERQPTPNVSLRMDANPLHQLAGSSRFYYNLHRPRSMSSRNPTHISKGYHKFVFEKPLNRLLLQTFPEMPQSPNLQREPLLSYRFHAKRAADNPRLLKEFLNELRRNYHQPMYHEIPPVSLYWNPQSVHRDKHTSKMVNNVPFRKLYPYPEENSNVLPLVLQPTHPTRGKSLKYRALSRESKTRNADLSHNYYKRIIGKRRKSVFHLRNHRVLPKHFKRNDLLKQTSYREIYLKNMKLKPVGMRKRKPWAFYPIRNRQVWRLPQKEPVVPNHPMPYRERYLEMLRQRRIGIQLKSTNKNLRKKHRIVSPHQALKPKRGLGMPMKLQGRQNKPQRNKSSRFLLKRTNDNTHPDFTLLQKSRRQKFSVPKHTTNKQIHHSDLQDRYLGPSKSKYLHLPYGDRNNKTRQRLRALLRSIDWKKIEKDCWQNSGFNKHSKWCQRLTKLQSQRSMTTLKPEELPNIFRKTTLLSPFFLQVTTAVTVTESRSGMTSELARSTPATESPSLTSTVLISDKNSNPQTPSYKQWLKERCGITASPFIIGGRNSPQGRWAWQVSLQIVTSVLPWHRCGGVLIHPRWVLTAAHCMEGRFYGDVTNWRVVMADHNLDVVSGDEVYRKITRIISHPGYVQTSNFPNDVALLELDSPVDIAAGDIQVACLPEIDFDLSPGTECWISGWGETRGTGGQEGMMNELSLKVIDTGRCRAMWDRVDIAVLDTQVCLGDGVTGACYGDSGGPLMCERQGRVFVAGVMSWLVRNCSGPDFPNVFTRLPSYLDWLDEQLSFYQDGWGT</sequence>
<keyword evidence="3 6" id="KW-0378">Hydrolase</keyword>
<dbReference type="InterPro" id="IPR043504">
    <property type="entry name" value="Peptidase_S1_PA_chymotrypsin"/>
</dbReference>
<keyword evidence="4 6" id="KW-0720">Serine protease</keyword>
<dbReference type="FunFam" id="2.40.10.10:FF:000120">
    <property type="entry name" value="Putative serine protease"/>
    <property type="match status" value="1"/>
</dbReference>
<name>A0AAE0ZST9_9GAST</name>
<dbReference type="SUPFAM" id="SSF50494">
    <property type="entry name" value="Trypsin-like serine proteases"/>
    <property type="match status" value="1"/>
</dbReference>
<keyword evidence="5" id="KW-1015">Disulfide bond</keyword>
<evidence type="ECO:0000256" key="5">
    <source>
        <dbReference type="ARBA" id="ARBA00023157"/>
    </source>
</evidence>
<evidence type="ECO:0000313" key="11">
    <source>
        <dbReference type="Proteomes" id="UP001283361"/>
    </source>
</evidence>
<dbReference type="AlphaFoldDB" id="A0AAE0ZST9"/>
<feature type="signal peptide" evidence="8">
    <location>
        <begin position="1"/>
        <end position="22"/>
    </location>
</feature>
<feature type="region of interest" description="Disordered" evidence="7">
    <location>
        <begin position="389"/>
        <end position="433"/>
    </location>
</feature>
<keyword evidence="2 8" id="KW-0732">Signal</keyword>
<evidence type="ECO:0000256" key="6">
    <source>
        <dbReference type="RuleBase" id="RU363034"/>
    </source>
</evidence>
<feature type="compositionally biased region" description="Basic residues" evidence="7">
    <location>
        <begin position="389"/>
        <end position="398"/>
    </location>
</feature>
<protein>
    <recommendedName>
        <fullName evidence="9">Peptidase S1 domain-containing protein</fullName>
    </recommendedName>
</protein>
<dbReference type="PANTHER" id="PTHR24252">
    <property type="entry name" value="ACROSIN-RELATED"/>
    <property type="match status" value="1"/>
</dbReference>
<evidence type="ECO:0000256" key="2">
    <source>
        <dbReference type="ARBA" id="ARBA00022729"/>
    </source>
</evidence>
<reference evidence="10" key="1">
    <citation type="journal article" date="2023" name="G3 (Bethesda)">
        <title>A reference genome for the long-term kleptoplast-retaining sea slug Elysia crispata morphotype clarki.</title>
        <authorList>
            <person name="Eastman K.E."/>
            <person name="Pendleton A.L."/>
            <person name="Shaikh M.A."/>
            <person name="Suttiyut T."/>
            <person name="Ogas R."/>
            <person name="Tomko P."/>
            <person name="Gavelis G."/>
            <person name="Widhalm J.R."/>
            <person name="Wisecaver J.H."/>
        </authorList>
    </citation>
    <scope>NUCLEOTIDE SEQUENCE</scope>
    <source>
        <strain evidence="10">ECLA1</strain>
    </source>
</reference>
<evidence type="ECO:0000256" key="4">
    <source>
        <dbReference type="ARBA" id="ARBA00022825"/>
    </source>
</evidence>
<keyword evidence="11" id="KW-1185">Reference proteome</keyword>
<dbReference type="InterPro" id="IPR009003">
    <property type="entry name" value="Peptidase_S1_PA"/>
</dbReference>
<organism evidence="10 11">
    <name type="scientific">Elysia crispata</name>
    <name type="common">lettuce slug</name>
    <dbReference type="NCBI Taxonomy" id="231223"/>
    <lineage>
        <taxon>Eukaryota</taxon>
        <taxon>Metazoa</taxon>
        <taxon>Spiralia</taxon>
        <taxon>Lophotrochozoa</taxon>
        <taxon>Mollusca</taxon>
        <taxon>Gastropoda</taxon>
        <taxon>Heterobranchia</taxon>
        <taxon>Euthyneura</taxon>
        <taxon>Panpulmonata</taxon>
        <taxon>Sacoglossa</taxon>
        <taxon>Placobranchoidea</taxon>
        <taxon>Plakobranchidae</taxon>
        <taxon>Elysia</taxon>
    </lineage>
</organism>
<proteinExistence type="predicted"/>
<dbReference type="PROSITE" id="PS50240">
    <property type="entry name" value="TRYPSIN_DOM"/>
    <property type="match status" value="1"/>
</dbReference>
<dbReference type="CDD" id="cd00190">
    <property type="entry name" value="Tryp_SPc"/>
    <property type="match status" value="1"/>
</dbReference>
<dbReference type="PROSITE" id="PS00134">
    <property type="entry name" value="TRYPSIN_HIS"/>
    <property type="match status" value="1"/>
</dbReference>
<dbReference type="InterPro" id="IPR018114">
    <property type="entry name" value="TRYPSIN_HIS"/>
</dbReference>
<dbReference type="PANTHER" id="PTHR24252:SF7">
    <property type="entry name" value="HYALIN"/>
    <property type="match status" value="1"/>
</dbReference>
<dbReference type="EMBL" id="JAWDGP010003419">
    <property type="protein sequence ID" value="KAK3774396.1"/>
    <property type="molecule type" value="Genomic_DNA"/>
</dbReference>
<dbReference type="GO" id="GO:0004252">
    <property type="term" value="F:serine-type endopeptidase activity"/>
    <property type="evidence" value="ECO:0007669"/>
    <property type="project" value="InterPro"/>
</dbReference>
<comment type="caution">
    <text evidence="10">The sequence shown here is derived from an EMBL/GenBank/DDBJ whole genome shotgun (WGS) entry which is preliminary data.</text>
</comment>
<dbReference type="Gene3D" id="2.40.10.10">
    <property type="entry name" value="Trypsin-like serine proteases"/>
    <property type="match status" value="1"/>
</dbReference>
<evidence type="ECO:0000256" key="1">
    <source>
        <dbReference type="ARBA" id="ARBA00022670"/>
    </source>
</evidence>
<gene>
    <name evidence="10" type="ORF">RRG08_012791</name>
</gene>
<keyword evidence="1 6" id="KW-0645">Protease</keyword>
<feature type="domain" description="Peptidase S1" evidence="9">
    <location>
        <begin position="618"/>
        <end position="859"/>
    </location>
</feature>
<dbReference type="InterPro" id="IPR033116">
    <property type="entry name" value="TRYPSIN_SER"/>
</dbReference>
<evidence type="ECO:0000256" key="8">
    <source>
        <dbReference type="SAM" id="SignalP"/>
    </source>
</evidence>
<dbReference type="PRINTS" id="PR00722">
    <property type="entry name" value="CHYMOTRYPSIN"/>
</dbReference>